<comment type="caution">
    <text evidence="2">The sequence shown here is derived from an EMBL/GenBank/DDBJ whole genome shotgun (WGS) entry which is preliminary data.</text>
</comment>
<dbReference type="EMBL" id="CAICTM010000120">
    <property type="protein sequence ID" value="CAB9501890.1"/>
    <property type="molecule type" value="Genomic_DNA"/>
</dbReference>
<gene>
    <name evidence="2" type="ORF">SEMRO_121_G058840.1</name>
</gene>
<reference evidence="2" key="1">
    <citation type="submission" date="2020-06" db="EMBL/GenBank/DDBJ databases">
        <authorList>
            <consortium name="Plant Systems Biology data submission"/>
        </authorList>
    </citation>
    <scope>NUCLEOTIDE SEQUENCE</scope>
    <source>
        <strain evidence="2">D6</strain>
    </source>
</reference>
<feature type="region of interest" description="Disordered" evidence="1">
    <location>
        <begin position="73"/>
        <end position="109"/>
    </location>
</feature>
<sequence length="109" mass="11061">MASHNNDSCNPIGNEATPLVGCLFGSGGDVSLSSTGGTGTGNRSPAELRSALSSILNEAMELIDITLFDDEEDNQDDTFAGMHVPSLSKPPTGTNSGAAPGKQQGPPSQ</sequence>
<evidence type="ECO:0000313" key="3">
    <source>
        <dbReference type="Proteomes" id="UP001153069"/>
    </source>
</evidence>
<keyword evidence="3" id="KW-1185">Reference proteome</keyword>
<evidence type="ECO:0000256" key="1">
    <source>
        <dbReference type="SAM" id="MobiDB-lite"/>
    </source>
</evidence>
<dbReference type="Proteomes" id="UP001153069">
    <property type="component" value="Unassembled WGS sequence"/>
</dbReference>
<name>A0A9N8DJW0_9STRA</name>
<proteinExistence type="predicted"/>
<accession>A0A9N8DJW0</accession>
<evidence type="ECO:0000313" key="2">
    <source>
        <dbReference type="EMBL" id="CAB9501890.1"/>
    </source>
</evidence>
<protein>
    <submittedName>
        <fullName evidence="2">Uncharacterized protein</fullName>
    </submittedName>
</protein>
<organism evidence="2 3">
    <name type="scientific">Seminavis robusta</name>
    <dbReference type="NCBI Taxonomy" id="568900"/>
    <lineage>
        <taxon>Eukaryota</taxon>
        <taxon>Sar</taxon>
        <taxon>Stramenopiles</taxon>
        <taxon>Ochrophyta</taxon>
        <taxon>Bacillariophyta</taxon>
        <taxon>Bacillariophyceae</taxon>
        <taxon>Bacillariophycidae</taxon>
        <taxon>Naviculales</taxon>
        <taxon>Naviculaceae</taxon>
        <taxon>Seminavis</taxon>
    </lineage>
</organism>
<dbReference type="AlphaFoldDB" id="A0A9N8DJW0"/>